<accession>A2SPF5</accession>
<proteinExistence type="predicted"/>
<dbReference type="GO" id="GO:0000731">
    <property type="term" value="P:DNA synthesis involved in DNA repair"/>
    <property type="evidence" value="ECO:0007669"/>
    <property type="project" value="TreeGrafter"/>
</dbReference>
<evidence type="ECO:0000256" key="1">
    <source>
        <dbReference type="SAM" id="Coils"/>
    </source>
</evidence>
<dbReference type="InterPro" id="IPR026866">
    <property type="entry name" value="CR006_AAA"/>
</dbReference>
<dbReference type="EMBL" id="CP000559">
    <property type="protein sequence ID" value="ABN06211.1"/>
    <property type="molecule type" value="Genomic_DNA"/>
</dbReference>
<dbReference type="GeneID" id="4796007"/>
<dbReference type="eggNOG" id="arCOG00368">
    <property type="taxonomic scope" value="Archaea"/>
</dbReference>
<feature type="coiled-coil region" evidence="1">
    <location>
        <begin position="423"/>
        <end position="457"/>
    </location>
</feature>
<reference evidence="3 4" key="1">
    <citation type="journal article" date="2009" name="Stand. Genomic Sci.">
        <title>Complete genome sequence of Methanocorpusculum labreanum type strain Z.</title>
        <authorList>
            <person name="Anderson I.J."/>
            <person name="Sieprawska-Lupa M."/>
            <person name="Goltsman E."/>
            <person name="Lapidus A."/>
            <person name="Copeland A."/>
            <person name="Glavina Del Rio T."/>
            <person name="Tice H."/>
            <person name="Dalin E."/>
            <person name="Barry K."/>
            <person name="Pitluck S."/>
            <person name="Hauser L."/>
            <person name="Land M."/>
            <person name="Lucas S."/>
            <person name="Richardson P."/>
            <person name="Whitman W.B."/>
            <person name="Kyrpides N.C."/>
        </authorList>
    </citation>
    <scope>NUCLEOTIDE SEQUENCE [LARGE SCALE GENOMIC DNA]</scope>
    <source>
        <strain evidence="4">ATCC 43576 / DSM 4855 / Z</strain>
    </source>
</reference>
<protein>
    <submittedName>
        <fullName evidence="3">Uncharacterized protein-like protein</fullName>
    </submittedName>
</protein>
<evidence type="ECO:0000313" key="4">
    <source>
        <dbReference type="Proteomes" id="UP000000365"/>
    </source>
</evidence>
<evidence type="ECO:0000313" key="3">
    <source>
        <dbReference type="EMBL" id="ABN06211.1"/>
    </source>
</evidence>
<dbReference type="RefSeq" id="WP_011832412.1">
    <property type="nucleotide sequence ID" value="NC_008942.1"/>
</dbReference>
<dbReference type="Proteomes" id="UP000000365">
    <property type="component" value="Chromosome"/>
</dbReference>
<dbReference type="InterPro" id="IPR027417">
    <property type="entry name" value="P-loop_NTPase"/>
</dbReference>
<dbReference type="KEGG" id="mla:Mlab_0033"/>
<sequence>MISEIYIKDLATYTGEGGCMLPKKINMIYGGNGSGKSTLAKYLKDCSISINSKIIWENNRKIPVLIYNKEFIEANFNRDDPIKGIFTLGVESKEAREFIAKKQGEIDDHKKKIDGCNKNIEDLNTRKQKKVEIFYERCWREEKKYGETYSKALVGTRGSKTTFAIKCLEESENFDENNVSSLDDIKSRYIAAFDNDNKREYGTINKIDVKDISDIEKCPLLMEVITGTSDSEIGELIEYLNNSDWVREGVSYAEKSNGKCPYCQRTLDSSIQKEIKSFFDKAFDNKYNALKNMKEDYISHISSCLEKLDSIIDSPIPGLDYNDIEKNREALSIIFKSNKIIIENKITFPSKSVEIESVIPLINNINDNIDNINVSINKNNAIIHDLKNEKEHCKKLIWQYLVNELIDPITEYKKEMSGFEKGKASLTKNIDGHQERIKNIKKEISEKQKNLINVTKTVDDIEDILTKVGFSGFKLDVNPDDEYKNTYRIIRPNGENAHDTLSDGERNFITFLYFYYLIQGQSDPNNLENDKIVIVDDPISSLDSGVLFIVSTLVRNLFEYCKNDNHGIRQVFVLTHNVYFHKEVAYRLEIDYPNIAGFWMVKKAQNISKIENKDKDPIENSYTLLWSEIQDTSNISPAIQNTLRRILESYFKIIGNVDYHKVIDQFEGTDKIICKSLLSYLNAGSHGIFDDFDICPDSESVQRYLEIFKQIFVKLNQIDHYNMMMEKSTSTISSETTTEVTSS</sequence>
<dbReference type="STRING" id="410358.Mlab_0033"/>
<dbReference type="Gene3D" id="3.40.50.300">
    <property type="entry name" value="P-loop containing nucleotide triphosphate hydrolases"/>
    <property type="match status" value="2"/>
</dbReference>
<feature type="domain" description="Protein CR006 P-loop" evidence="2">
    <location>
        <begin position="10"/>
        <end position="712"/>
    </location>
</feature>
<dbReference type="AlphaFoldDB" id="A2SPF5"/>
<dbReference type="Pfam" id="PF13166">
    <property type="entry name" value="AAA_13"/>
    <property type="match status" value="1"/>
</dbReference>
<keyword evidence="1" id="KW-0175">Coiled coil</keyword>
<gene>
    <name evidence="3" type="ordered locus">Mlab_0033</name>
</gene>
<dbReference type="HOGENOM" id="CLU_020729_1_0_2"/>
<dbReference type="PANTHER" id="PTHR32182:SF22">
    <property type="entry name" value="ATP-DEPENDENT ENDONUCLEASE, OLD FAMILY-RELATED"/>
    <property type="match status" value="1"/>
</dbReference>
<evidence type="ECO:0000259" key="2">
    <source>
        <dbReference type="Pfam" id="PF13166"/>
    </source>
</evidence>
<dbReference type="PANTHER" id="PTHR32182">
    <property type="entry name" value="DNA REPLICATION AND REPAIR PROTEIN RECF"/>
    <property type="match status" value="1"/>
</dbReference>
<keyword evidence="4" id="KW-1185">Reference proteome</keyword>
<feature type="coiled-coil region" evidence="1">
    <location>
        <begin position="99"/>
        <end position="126"/>
    </location>
</feature>
<dbReference type="GO" id="GO:0006302">
    <property type="term" value="P:double-strand break repair"/>
    <property type="evidence" value="ECO:0007669"/>
    <property type="project" value="TreeGrafter"/>
</dbReference>
<name>A2SPF5_METLZ</name>
<dbReference type="SUPFAM" id="SSF52540">
    <property type="entry name" value="P-loop containing nucleoside triphosphate hydrolases"/>
    <property type="match status" value="1"/>
</dbReference>
<organism evidence="3 4">
    <name type="scientific">Methanocorpusculum labreanum (strain ATCC 43576 / DSM 4855 / Z)</name>
    <dbReference type="NCBI Taxonomy" id="410358"/>
    <lineage>
        <taxon>Archaea</taxon>
        <taxon>Methanobacteriati</taxon>
        <taxon>Methanobacteriota</taxon>
        <taxon>Stenosarchaea group</taxon>
        <taxon>Methanomicrobia</taxon>
        <taxon>Methanomicrobiales</taxon>
        <taxon>Methanocorpusculaceae</taxon>
        <taxon>Methanocorpusculum</taxon>
    </lineage>
</organism>